<reference evidence="1 2" key="1">
    <citation type="submission" date="2019-01" db="EMBL/GenBank/DDBJ databases">
        <title>Lactibacter flavus gen. nov., sp. nov., a novel bacterium of the family Propionibacteriaceae isolated from raw milk and dairy products.</title>
        <authorList>
            <person name="Huptas C."/>
            <person name="Wenning M."/>
            <person name="Breitenwieser F."/>
            <person name="Doll E."/>
            <person name="Von Neubeck M."/>
            <person name="Busse H.-J."/>
            <person name="Scherer S."/>
        </authorList>
    </citation>
    <scope>NUCLEOTIDE SEQUENCE [LARGE SCALE GENOMIC DNA]</scope>
    <source>
        <strain evidence="1 2">DSM 22130</strain>
    </source>
</reference>
<gene>
    <name evidence="1" type="ORF">ET996_04385</name>
</gene>
<protein>
    <submittedName>
        <fullName evidence="1">Uncharacterized protein</fullName>
    </submittedName>
</protein>
<dbReference type="AlphaFoldDB" id="A0A4Q9KPC0"/>
<accession>A0A4Q9KPC0</accession>
<proteinExistence type="predicted"/>
<evidence type="ECO:0000313" key="1">
    <source>
        <dbReference type="EMBL" id="TBT95689.1"/>
    </source>
</evidence>
<comment type="caution">
    <text evidence="1">The sequence shown here is derived from an EMBL/GenBank/DDBJ whole genome shotgun (WGS) entry which is preliminary data.</text>
</comment>
<dbReference type="OrthoDB" id="5149446at2"/>
<name>A0A4Q9KPC0_PROTD</name>
<organism evidence="1 2">
    <name type="scientific">Propioniciclava tarda</name>
    <dbReference type="NCBI Taxonomy" id="433330"/>
    <lineage>
        <taxon>Bacteria</taxon>
        <taxon>Bacillati</taxon>
        <taxon>Actinomycetota</taxon>
        <taxon>Actinomycetes</taxon>
        <taxon>Propionibacteriales</taxon>
        <taxon>Propionibacteriaceae</taxon>
        <taxon>Propioniciclava</taxon>
    </lineage>
</organism>
<sequence>MPSFRAVQEISDVRPGHAPDEVLDVAVAACQASGHKVEAFDVDVIAGRARIWVRYSVADSSLDEEDTEAWEVAEAIHRAVHEVAVSGLAEPFRRIGGRWSRVRRPVNRPGR</sequence>
<dbReference type="Proteomes" id="UP000291933">
    <property type="component" value="Unassembled WGS sequence"/>
</dbReference>
<dbReference type="EMBL" id="SDMR01000003">
    <property type="protein sequence ID" value="TBT95689.1"/>
    <property type="molecule type" value="Genomic_DNA"/>
</dbReference>
<evidence type="ECO:0000313" key="2">
    <source>
        <dbReference type="Proteomes" id="UP000291933"/>
    </source>
</evidence>
<keyword evidence="2" id="KW-1185">Reference proteome</keyword>
<dbReference type="RefSeq" id="WP_131171341.1">
    <property type="nucleotide sequence ID" value="NZ_FXTL01000003.1"/>
</dbReference>